<feature type="signal peptide" evidence="1">
    <location>
        <begin position="1"/>
        <end position="22"/>
    </location>
</feature>
<keyword evidence="3" id="KW-1185">Reference proteome</keyword>
<gene>
    <name evidence="2" type="ORF">PACILC2_52190</name>
</gene>
<proteinExistence type="predicted"/>
<reference evidence="2 3" key="1">
    <citation type="submission" date="2021-04" db="EMBL/GenBank/DDBJ databases">
        <title>Draft genome sequence of Paenibacillus cisolokensis, LC2-13A.</title>
        <authorList>
            <person name="Uke A."/>
            <person name="Chhe C."/>
            <person name="Baramee S."/>
            <person name="Kosugi A."/>
        </authorList>
    </citation>
    <scope>NUCLEOTIDE SEQUENCE [LARGE SCALE GENOMIC DNA]</scope>
    <source>
        <strain evidence="2 3">LC2-13A</strain>
    </source>
</reference>
<protein>
    <recommendedName>
        <fullName evidence="4">Glycosyl hydrolase-like 10 domain-containing protein</fullName>
    </recommendedName>
</protein>
<feature type="chain" id="PRO_5045906765" description="Glycosyl hydrolase-like 10 domain-containing protein" evidence="1">
    <location>
        <begin position="23"/>
        <end position="718"/>
    </location>
</feature>
<keyword evidence="1" id="KW-0732">Signal</keyword>
<dbReference type="Gene3D" id="3.20.20.80">
    <property type="entry name" value="Glycosidases"/>
    <property type="match status" value="1"/>
</dbReference>
<name>A0ABQ4NEQ0_9BACL</name>
<sequence>MRKRTITTAVVLVLAIVLSAIAGEGAAYGADDPEPKGQPGEEALSVAEAHAPDGASIGITDVNRPIRAADELILFTREHASDKTDGNAYSAAVTAEYFDGKYTVTDVKARVGAVPIPTKGFVLFGHGTSEQWLLEHLKAGDEVTVTGIDLPGPVDGRRLQLEDGSSVNVDGVDEERSADGVTLYTSAYGTSTPPYGADTAEYIVTGDTVAGIQSDGAKGTFIPANGYVISASGAARALLASVEVGQTVRALNLDIPILPERYAQIRDIVVPIDDVNGGRDANEVVLYLPDYGATTGTNAWGMELTVVNDAVTNIVGFRPDPANPGGFLDNNSPIPADGYVLSIQIGSAAYAALNGQVAVGDGVKLVLDNQTLYKAAKTAYDAVNPKTREDNPGGYDEATNTPYPGLRGPDQLIVYDGGYGQPSTGTNPWGLEVTVNADGKVVSIGGNDSAIPDGGLVLSGHGAQASWLAANAQIGATVRVNREAKTVLLLFTPESYLDKAEIGFANIGRELASSRERFLDVPYGEIENRIAQAEQAYAEAEAHLRDNGVEGLSDILNRLERFLNEAGYMNVESRGVEHRGLWLRPKEQTVEQVREHLTAIKALNINAVYLETWWDGYTAFPTDNPLTGLNPIYNGFDVLGAYIEEGKKLGIEIHAWVENFSSAETKKGLCWKSIPNGRCSAARETLTNRAQAATSNITISTRRFRKRGTSSRRCTRSC</sequence>
<dbReference type="EMBL" id="BOVJ01000199">
    <property type="protein sequence ID" value="GIQ66651.1"/>
    <property type="molecule type" value="Genomic_DNA"/>
</dbReference>
<accession>A0ABQ4NEQ0</accession>
<evidence type="ECO:0000313" key="2">
    <source>
        <dbReference type="EMBL" id="GIQ66651.1"/>
    </source>
</evidence>
<evidence type="ECO:0000256" key="1">
    <source>
        <dbReference type="SAM" id="SignalP"/>
    </source>
</evidence>
<comment type="caution">
    <text evidence="2">The sequence shown here is derived from an EMBL/GenBank/DDBJ whole genome shotgun (WGS) entry which is preliminary data.</text>
</comment>
<evidence type="ECO:0000313" key="3">
    <source>
        <dbReference type="Proteomes" id="UP000680304"/>
    </source>
</evidence>
<organism evidence="2 3">
    <name type="scientific">Paenibacillus cisolokensis</name>
    <dbReference type="NCBI Taxonomy" id="1658519"/>
    <lineage>
        <taxon>Bacteria</taxon>
        <taxon>Bacillati</taxon>
        <taxon>Bacillota</taxon>
        <taxon>Bacilli</taxon>
        <taxon>Bacillales</taxon>
        <taxon>Paenibacillaceae</taxon>
        <taxon>Paenibacillus</taxon>
    </lineage>
</organism>
<dbReference type="Proteomes" id="UP000680304">
    <property type="component" value="Unassembled WGS sequence"/>
</dbReference>
<evidence type="ECO:0008006" key="4">
    <source>
        <dbReference type="Google" id="ProtNLM"/>
    </source>
</evidence>